<dbReference type="GO" id="GO:0006352">
    <property type="term" value="P:DNA-templated transcription initiation"/>
    <property type="evidence" value="ECO:0007669"/>
    <property type="project" value="InterPro"/>
</dbReference>
<dbReference type="EMBL" id="FNFY01000004">
    <property type="protein sequence ID" value="SDK49362.1"/>
    <property type="molecule type" value="Genomic_DNA"/>
</dbReference>
<dbReference type="InterPro" id="IPR036388">
    <property type="entry name" value="WH-like_DNA-bd_sf"/>
</dbReference>
<name>A0A1G9CCG0_9BACL</name>
<evidence type="ECO:0000256" key="1">
    <source>
        <dbReference type="ARBA" id="ARBA00023015"/>
    </source>
</evidence>
<dbReference type="Proteomes" id="UP000199008">
    <property type="component" value="Unassembled WGS sequence"/>
</dbReference>
<dbReference type="InterPro" id="IPR013249">
    <property type="entry name" value="RNA_pol_sigma70_r4_t2"/>
</dbReference>
<dbReference type="AlphaFoldDB" id="A0A1G9CCG0"/>
<keyword evidence="1" id="KW-0805">Transcription regulation</keyword>
<proteinExistence type="predicted"/>
<dbReference type="RefSeq" id="WP_092984742.1">
    <property type="nucleotide sequence ID" value="NZ_FNFY01000004.1"/>
</dbReference>
<accession>A0A1G9CCG0</accession>
<keyword evidence="2" id="KW-0804">Transcription</keyword>
<evidence type="ECO:0000313" key="4">
    <source>
        <dbReference type="EMBL" id="SDK49362.1"/>
    </source>
</evidence>
<dbReference type="OrthoDB" id="2417235at2"/>
<sequence>MISLLIMDVSGSTKATQDLSKEIKWLEKEISGWLSHQEKSYVNYRMGDELFIISSKPHYTLFIAFYAKLLWRENSFPLKCSFHTIDEKFPETDPEEWTDAGIKETRIALDNVKKSAIQDFAGVDIDCSIDVALMYVTDILNNLTGLQREVLLMKMSNMTQKEIAASLNKSHSTISAHFQKSRGRQLEVILNFLESCYKDEVDLTELQNKVIQSFRKSGDR</sequence>
<protein>
    <submittedName>
        <fullName evidence="4">Sigma-70, region 4</fullName>
    </submittedName>
</protein>
<dbReference type="STRING" id="576118.SAMN05216216_10418"/>
<dbReference type="SUPFAM" id="SSF46894">
    <property type="entry name" value="C-terminal effector domain of the bipartite response regulators"/>
    <property type="match status" value="1"/>
</dbReference>
<dbReference type="GO" id="GO:0003677">
    <property type="term" value="F:DNA binding"/>
    <property type="evidence" value="ECO:0007669"/>
    <property type="project" value="InterPro"/>
</dbReference>
<gene>
    <name evidence="4" type="ORF">SAMN05216216_10418</name>
</gene>
<dbReference type="Gene3D" id="1.10.10.10">
    <property type="entry name" value="Winged helix-like DNA-binding domain superfamily/Winged helix DNA-binding domain"/>
    <property type="match status" value="1"/>
</dbReference>
<feature type="domain" description="RNA polymerase sigma factor 70 region 4 type 2" evidence="3">
    <location>
        <begin position="134"/>
        <end position="182"/>
    </location>
</feature>
<evidence type="ECO:0000313" key="5">
    <source>
        <dbReference type="Proteomes" id="UP000199008"/>
    </source>
</evidence>
<organism evidence="4 5">
    <name type="scientific">Lacicoccus qingdaonensis</name>
    <dbReference type="NCBI Taxonomy" id="576118"/>
    <lineage>
        <taxon>Bacteria</taxon>
        <taxon>Bacillati</taxon>
        <taxon>Bacillota</taxon>
        <taxon>Bacilli</taxon>
        <taxon>Bacillales</taxon>
        <taxon>Salinicoccaceae</taxon>
        <taxon>Lacicoccus</taxon>
    </lineage>
</organism>
<evidence type="ECO:0000259" key="3">
    <source>
        <dbReference type="Pfam" id="PF08281"/>
    </source>
</evidence>
<keyword evidence="5" id="KW-1185">Reference proteome</keyword>
<reference evidence="5" key="1">
    <citation type="submission" date="2016-10" db="EMBL/GenBank/DDBJ databases">
        <authorList>
            <person name="Varghese N."/>
            <person name="Submissions S."/>
        </authorList>
    </citation>
    <scope>NUCLEOTIDE SEQUENCE [LARGE SCALE GENOMIC DNA]</scope>
    <source>
        <strain evidence="5">CGMCC 1.8895</strain>
    </source>
</reference>
<dbReference type="InterPro" id="IPR016032">
    <property type="entry name" value="Sig_transdc_resp-reg_C-effctor"/>
</dbReference>
<dbReference type="Pfam" id="PF08281">
    <property type="entry name" value="Sigma70_r4_2"/>
    <property type="match status" value="1"/>
</dbReference>
<dbReference type="GO" id="GO:0016987">
    <property type="term" value="F:sigma factor activity"/>
    <property type="evidence" value="ECO:0007669"/>
    <property type="project" value="InterPro"/>
</dbReference>
<evidence type="ECO:0000256" key="2">
    <source>
        <dbReference type="ARBA" id="ARBA00023163"/>
    </source>
</evidence>